<dbReference type="HOGENOM" id="CLU_1763294_0_0_1"/>
<protein>
    <submittedName>
        <fullName evidence="7">Uncharacterized protein</fullName>
    </submittedName>
</protein>
<keyword evidence="5" id="KW-0931">ER-Golgi transport</keyword>
<dbReference type="Pfam" id="PF04099">
    <property type="entry name" value="Sybindin"/>
    <property type="match status" value="1"/>
</dbReference>
<feature type="non-terminal residue" evidence="7">
    <location>
        <position position="1"/>
    </location>
</feature>
<organism evidence="7 8">
    <name type="scientific">Spraguea lophii (strain 42_110)</name>
    <name type="common">Microsporidian parasite</name>
    <dbReference type="NCBI Taxonomy" id="1358809"/>
    <lineage>
        <taxon>Eukaryota</taxon>
        <taxon>Fungi</taxon>
        <taxon>Fungi incertae sedis</taxon>
        <taxon>Microsporidia</taxon>
        <taxon>Spragueidae</taxon>
        <taxon>Spraguea</taxon>
    </lineage>
</organism>
<name>S7W9I3_SPRLO</name>
<evidence type="ECO:0000313" key="8">
    <source>
        <dbReference type="Proteomes" id="UP000014978"/>
    </source>
</evidence>
<keyword evidence="8" id="KW-1185">Reference proteome</keyword>
<keyword evidence="3" id="KW-0813">Transport</keyword>
<dbReference type="VEuPathDB" id="MicrosporidiaDB:SLOPH_1725"/>
<evidence type="ECO:0000256" key="3">
    <source>
        <dbReference type="ARBA" id="ARBA00022448"/>
    </source>
</evidence>
<evidence type="ECO:0000256" key="1">
    <source>
        <dbReference type="ARBA" id="ARBA00004240"/>
    </source>
</evidence>
<keyword evidence="6" id="KW-0333">Golgi apparatus</keyword>
<dbReference type="GO" id="GO:0048193">
    <property type="term" value="P:Golgi vesicle transport"/>
    <property type="evidence" value="ECO:0007669"/>
    <property type="project" value="UniProtKB-ARBA"/>
</dbReference>
<sequence>FKKYTHKMLDEFYILNSSGCLIYRYIKDNTDINKSMIISSLFYSISCISKNVSDNITEKDNKPIIILNLNKNLKTNKDIKTKEIVIYSTWTDTTFVFVFSKSFHKNFYSILIDEVYNEYNLQLQDPFYNIDGIITELKVKEIFDRYKI</sequence>
<dbReference type="InParanoid" id="S7W9I3"/>
<dbReference type="InterPro" id="IPR007233">
    <property type="entry name" value="TRAPPC"/>
</dbReference>
<comment type="subcellular location">
    <subcellularLocation>
        <location evidence="1">Endoplasmic reticulum</location>
    </subcellularLocation>
    <subcellularLocation>
        <location evidence="2">Golgi apparatus</location>
    </subcellularLocation>
</comment>
<evidence type="ECO:0000256" key="5">
    <source>
        <dbReference type="ARBA" id="ARBA00022892"/>
    </source>
</evidence>
<keyword evidence="4" id="KW-0256">Endoplasmic reticulum</keyword>
<comment type="caution">
    <text evidence="7">The sequence shown here is derived from an EMBL/GenBank/DDBJ whole genome shotgun (WGS) entry which is preliminary data.</text>
</comment>
<dbReference type="GO" id="GO:0005794">
    <property type="term" value="C:Golgi apparatus"/>
    <property type="evidence" value="ECO:0007669"/>
    <property type="project" value="UniProtKB-SubCell"/>
</dbReference>
<reference evidence="8" key="1">
    <citation type="journal article" date="2013" name="PLoS Genet.">
        <title>The genome of Spraguea lophii and the basis of host-microsporidian interactions.</title>
        <authorList>
            <person name="Campbell S.E."/>
            <person name="Williams T.A."/>
            <person name="Yousuf A."/>
            <person name="Soanes D.M."/>
            <person name="Paszkiewicz K.H."/>
            <person name="Williams B.A.P."/>
        </authorList>
    </citation>
    <scope>NUCLEOTIDE SEQUENCE [LARGE SCALE GENOMIC DNA]</scope>
    <source>
        <strain evidence="8">42_110</strain>
    </source>
</reference>
<dbReference type="EMBL" id="ATCN01000813">
    <property type="protein sequence ID" value="EPR78402.1"/>
    <property type="molecule type" value="Genomic_DNA"/>
</dbReference>
<dbReference type="OrthoDB" id="246406at2759"/>
<evidence type="ECO:0000256" key="6">
    <source>
        <dbReference type="ARBA" id="ARBA00023034"/>
    </source>
</evidence>
<dbReference type="SUPFAM" id="SSF64356">
    <property type="entry name" value="SNARE-like"/>
    <property type="match status" value="1"/>
</dbReference>
<dbReference type="GO" id="GO:0005783">
    <property type="term" value="C:endoplasmic reticulum"/>
    <property type="evidence" value="ECO:0007669"/>
    <property type="project" value="UniProtKB-SubCell"/>
</dbReference>
<gene>
    <name evidence="7" type="ORF">SLOPH_1725</name>
</gene>
<dbReference type="Proteomes" id="UP000014978">
    <property type="component" value="Unassembled WGS sequence"/>
</dbReference>
<evidence type="ECO:0000256" key="4">
    <source>
        <dbReference type="ARBA" id="ARBA00022824"/>
    </source>
</evidence>
<dbReference type="AlphaFoldDB" id="S7W9I3"/>
<dbReference type="GO" id="GO:0030008">
    <property type="term" value="C:TRAPP complex"/>
    <property type="evidence" value="ECO:0007669"/>
    <property type="project" value="InterPro"/>
</dbReference>
<proteinExistence type="predicted"/>
<accession>S7W9I3</accession>
<dbReference type="InterPro" id="IPR011012">
    <property type="entry name" value="Longin-like_dom_sf"/>
</dbReference>
<dbReference type="Gene3D" id="3.30.450.70">
    <property type="match status" value="1"/>
</dbReference>
<evidence type="ECO:0000313" key="7">
    <source>
        <dbReference type="EMBL" id="EPR78402.1"/>
    </source>
</evidence>
<evidence type="ECO:0000256" key="2">
    <source>
        <dbReference type="ARBA" id="ARBA00004555"/>
    </source>
</evidence>